<dbReference type="CDD" id="cd16922">
    <property type="entry name" value="HATPase_EvgS-ArcB-TorS-like"/>
    <property type="match status" value="1"/>
</dbReference>
<reference evidence="20 21" key="1">
    <citation type="submission" date="2021-10" db="EMBL/GenBank/DDBJ databases">
        <authorList>
            <person name="Chen M."/>
        </authorList>
    </citation>
    <scope>NUCLEOTIDE SEQUENCE [LARGE SCALE GENOMIC DNA]</scope>
    <source>
        <strain evidence="20 21">H3-26</strain>
    </source>
</reference>
<evidence type="ECO:0000256" key="15">
    <source>
        <dbReference type="PROSITE-ProRule" id="PRU00169"/>
    </source>
</evidence>
<comment type="caution">
    <text evidence="20">The sequence shown here is derived from an EMBL/GenBank/DDBJ whole genome shotgun (WGS) entry which is preliminary data.</text>
</comment>
<dbReference type="Gene3D" id="1.10.287.130">
    <property type="match status" value="1"/>
</dbReference>
<evidence type="ECO:0000256" key="4">
    <source>
        <dbReference type="ARBA" id="ARBA00022475"/>
    </source>
</evidence>
<evidence type="ECO:0000256" key="8">
    <source>
        <dbReference type="ARBA" id="ARBA00022741"/>
    </source>
</evidence>
<dbReference type="InterPro" id="IPR008207">
    <property type="entry name" value="Sig_transdc_His_kin_Hpt_dom"/>
</dbReference>
<dbReference type="Pfam" id="PF02518">
    <property type="entry name" value="HATPase_c"/>
    <property type="match status" value="1"/>
</dbReference>
<evidence type="ECO:0000256" key="6">
    <source>
        <dbReference type="ARBA" id="ARBA00022679"/>
    </source>
</evidence>
<keyword evidence="7" id="KW-0812">Transmembrane</keyword>
<keyword evidence="10" id="KW-0067">ATP-binding</keyword>
<dbReference type="InterPro" id="IPR041664">
    <property type="entry name" value="AAA_16"/>
</dbReference>
<dbReference type="Gene3D" id="3.40.50.2300">
    <property type="match status" value="2"/>
</dbReference>
<dbReference type="Proteomes" id="UP001198034">
    <property type="component" value="Unassembled WGS sequence"/>
</dbReference>
<keyword evidence="12" id="KW-0902">Two-component regulatory system</keyword>
<dbReference type="InterPro" id="IPR011009">
    <property type="entry name" value="Kinase-like_dom_sf"/>
</dbReference>
<evidence type="ECO:0000256" key="12">
    <source>
        <dbReference type="ARBA" id="ARBA00023012"/>
    </source>
</evidence>
<dbReference type="InterPro" id="IPR036890">
    <property type="entry name" value="HATPase_C_sf"/>
</dbReference>
<dbReference type="InterPro" id="IPR029016">
    <property type="entry name" value="GAF-like_dom_sf"/>
</dbReference>
<dbReference type="Pfam" id="PF01590">
    <property type="entry name" value="GAF"/>
    <property type="match status" value="1"/>
</dbReference>
<dbReference type="Gene3D" id="1.10.510.10">
    <property type="entry name" value="Transferase(Phosphotransferase) domain 1"/>
    <property type="match status" value="1"/>
</dbReference>
<dbReference type="Pfam" id="PF13191">
    <property type="entry name" value="AAA_16"/>
    <property type="match status" value="1"/>
</dbReference>
<keyword evidence="21" id="KW-1185">Reference proteome</keyword>
<feature type="domain" description="Protein kinase" evidence="16">
    <location>
        <begin position="1"/>
        <end position="160"/>
    </location>
</feature>
<dbReference type="PROSITE" id="PS50109">
    <property type="entry name" value="HIS_KIN"/>
    <property type="match status" value="1"/>
</dbReference>
<keyword evidence="9" id="KW-0418">Kinase</keyword>
<dbReference type="InterPro" id="IPR003661">
    <property type="entry name" value="HisK_dim/P_dom"/>
</dbReference>
<dbReference type="SMART" id="SM00388">
    <property type="entry name" value="HisKA"/>
    <property type="match status" value="1"/>
</dbReference>
<dbReference type="Pfam" id="PF00512">
    <property type="entry name" value="HisKA"/>
    <property type="match status" value="1"/>
</dbReference>
<evidence type="ECO:0000259" key="17">
    <source>
        <dbReference type="PROSITE" id="PS50109"/>
    </source>
</evidence>
<organism evidence="20 21">
    <name type="scientific">Deefgea salmonis</name>
    <dbReference type="NCBI Taxonomy" id="2875502"/>
    <lineage>
        <taxon>Bacteria</taxon>
        <taxon>Pseudomonadati</taxon>
        <taxon>Pseudomonadota</taxon>
        <taxon>Betaproteobacteria</taxon>
        <taxon>Neisseriales</taxon>
        <taxon>Chitinibacteraceae</taxon>
        <taxon>Deefgea</taxon>
    </lineage>
</organism>
<evidence type="ECO:0000256" key="7">
    <source>
        <dbReference type="ARBA" id="ARBA00022692"/>
    </source>
</evidence>
<feature type="domain" description="Response regulatory" evidence="18">
    <location>
        <begin position="1626"/>
        <end position="1748"/>
    </location>
</feature>
<dbReference type="PROSITE" id="PS50110">
    <property type="entry name" value="RESPONSE_REGULATORY"/>
    <property type="match status" value="2"/>
</dbReference>
<feature type="domain" description="Histidine kinase" evidence="17">
    <location>
        <begin position="1385"/>
        <end position="1606"/>
    </location>
</feature>
<dbReference type="SUPFAM" id="SSF47226">
    <property type="entry name" value="Histidine-containing phosphotransfer domain, HPT domain"/>
    <property type="match status" value="1"/>
</dbReference>
<dbReference type="SMART" id="SM00387">
    <property type="entry name" value="HATPase_c"/>
    <property type="match status" value="1"/>
</dbReference>
<evidence type="ECO:0000259" key="19">
    <source>
        <dbReference type="PROSITE" id="PS50894"/>
    </source>
</evidence>
<evidence type="ECO:0000259" key="18">
    <source>
        <dbReference type="PROSITE" id="PS50110"/>
    </source>
</evidence>
<dbReference type="SMART" id="SM00448">
    <property type="entry name" value="REC"/>
    <property type="match status" value="2"/>
</dbReference>
<dbReference type="CDD" id="cd00082">
    <property type="entry name" value="HisKA"/>
    <property type="match status" value="1"/>
</dbReference>
<dbReference type="SUPFAM" id="SSF47384">
    <property type="entry name" value="Homodimeric domain of signal transducing histidine kinase"/>
    <property type="match status" value="1"/>
</dbReference>
<feature type="modified residue" description="Phosphohistidine" evidence="14">
    <location>
        <position position="1980"/>
    </location>
</feature>
<dbReference type="EMBL" id="JAJAWG010000001">
    <property type="protein sequence ID" value="MCB5194705.1"/>
    <property type="molecule type" value="Genomic_DNA"/>
</dbReference>
<dbReference type="InterPro" id="IPR000719">
    <property type="entry name" value="Prot_kinase_dom"/>
</dbReference>
<dbReference type="InterPro" id="IPR036097">
    <property type="entry name" value="HisK_dim/P_sf"/>
</dbReference>
<sequence>MKQIILALENALELLDHLSVYHADGNHHGAITLANLRFNERRLVGLIAPPAVRSELISVEDLCFASPEQAGRMWDKVSPRSDLYSVGCLLYTWLNDSPPFVANDLLALVHAHLALPPAAMPNTQLIPPILRRIVLKLLEKPTMGRYASVAGLSADLRECLQRMQSGLVEDFLLGTHDESGRFVISNKLYGRDADVAQLQHLFERACQGEGVLCTIGGYSGIGKTSLVRSLRSAVVASRGAMAEGKHDQFRRQVPYSALTETFTALLRRILSGDRAHLALWRETLIDALGENSTVIAELIPDITRIIGPQAKPCVLEGPAGQHRFNMAFTALLKAFSNSNHPLVLFLDDVQWADFASLALIQSCLSDGDVGYLLVLCAYRDNEVDEQHPLALMFAELKKKGVAIQAVSVGPLATLHLAELVCDSFPGLDDLPLFYDMLMRKTQGNPFFLRQFLQELYDEKILSFHPQRRWWVWSKARALALTHTENVIDLMVRRIRRLPPDTRNILNMAASIGNRFDLATLSMVGELDQATILTMLAPALQEEIVLPITDGKDKHEFKFLHDRVQQGAYVLESDEYTNQLHLRIGRLMLERMRVSDIEPKLFEIVDHLNAAQHLIGAPDERLQLAELNLQAGVKARQAMAYQAALSYLETGIALLNDAFSPNNFDLSFSLYLNAAQVFELAGSYERFADYIQLLEQHAQTPLQQVELYFLRIAHLNHDSRLAEINALGREALALFDIDIPPLDDASALMVRYQQELEQFELTMQSKSYVSLSDVSASDDAAHDAILKVLSQVSEPAIFVNFPFFSVIAVIGVNRSIRYGYTRVSPMFFTLLGIALIAHHRRYQDACKIAEVGIRLLNSNSKTYDLYGYERCLAYHGWNITHWAEPAQRAVPLLNEGYSVALRAHDPLYGGYMLVGIPWVSLFLCRDVTDLQSTAQRTLNFCASNELPFVGSLSLPFAATAAALHGDTAGLGVLDHSEFSEAEFLEAWQSVPITIAGLNICRMMLYTLEGRFDDAIRLYASVKAAWPATYLLSLHHPFWHGVALAGKARVAESNSQAKLLCELREIEGFYQSVYVAGCAENVEDKLFFLRALLADLDGEEEQAVSLCQQAIHSAQHHCFLLNLGFFNETLAQMHQRRRNSAASTLALEQAALAYVECQALALAQRVKSRILPKIELARTANTVSNEFGLDAIDVLAILRAVQTISSESKLDGLLSRLLKIILESSGAEQGCIVLDLDNRLYIEESAGSMHADTGLVESVIRLVNNTREAIVLEDASQSIEFADDPQINIRKIKSLLCMPVGRQGKTQRVLYLEHGSVEGVFSVKRCQAISWLAAQAAISIENLTAYAELDAYKNHLEALVEERTGELEVAKDAAEEATRAKSDFLANMSHEIRTPMNAIIGMSQLALELPLEAKARNYVSKVNKAAENLLGIINDILDFSKIEAGKLDMELAGFGLEDVLDHLANLVADKASDKGLELLFEVPMDLPMSLVGDSLRLGQILVNLGNNAVKFTEKGQVVVGVEKVSTNRELIELHFWVRDSGIGMSPAQCDKLFQSFSQADSSTSRKYGGTGLGLVISKKLVELMNGRIWVESQEGVGTTFHFHAFFGLQASQKAPKRMFLAEELSGLRVLIADDNPTAREILARMVSSFGMQIDQVSNGHLAIGMIANSMSGGQPYHLVLMDYKMPMLDGLQCILQLQAAFATGLPPMILISAYGQDVAALAEQYGARVRGVMNKPVSRSSLLEAIGLALDKGQLAETRFEQRAETQSEAMLKLHGARILLVEDNELNQELAIALLEKAGVEVRLAENGQIALDILAEQHDFDGILMDCQMPILDGYAATKMIRNQTAWAHLPIIAMTANAMAGDREKVLAAGMNDHIAKPLNVGEMFATIARWISPQKNRLLADPAGVDEAIVLATALTPQRSIYNLPSIDAASGLACCMSDEGLYMKLLLLFSNSISQFATDFSTAQVASDPNAAMRCAHSLKGMAVNLGAIQIQQVAGELEQACLERQPNEQIAKQLAIVVAALQPVLVGLRQLQATQQESELIG</sequence>
<dbReference type="PANTHER" id="PTHR45339">
    <property type="entry name" value="HYBRID SIGNAL TRANSDUCTION HISTIDINE KINASE J"/>
    <property type="match status" value="1"/>
</dbReference>
<dbReference type="RefSeq" id="WP_226762537.1">
    <property type="nucleotide sequence ID" value="NZ_JAJAWG010000001.1"/>
</dbReference>
<evidence type="ECO:0000256" key="9">
    <source>
        <dbReference type="ARBA" id="ARBA00022777"/>
    </source>
</evidence>
<dbReference type="Gene3D" id="1.20.120.160">
    <property type="entry name" value="HPT domain"/>
    <property type="match status" value="1"/>
</dbReference>
<dbReference type="CDD" id="cd17546">
    <property type="entry name" value="REC_hyHK_CKI1_RcsC-like"/>
    <property type="match status" value="1"/>
</dbReference>
<dbReference type="EC" id="2.7.13.3" evidence="3"/>
<evidence type="ECO:0000256" key="14">
    <source>
        <dbReference type="PROSITE-ProRule" id="PRU00110"/>
    </source>
</evidence>
<comment type="catalytic activity">
    <reaction evidence="1">
        <text>ATP + protein L-histidine = ADP + protein N-phospho-L-histidine.</text>
        <dbReference type="EC" id="2.7.13.3"/>
    </reaction>
</comment>
<dbReference type="InterPro" id="IPR036641">
    <property type="entry name" value="HPT_dom_sf"/>
</dbReference>
<keyword evidence="13" id="KW-0472">Membrane</keyword>
<dbReference type="PRINTS" id="PR00344">
    <property type="entry name" value="BCTRLSENSOR"/>
</dbReference>
<evidence type="ECO:0000259" key="16">
    <source>
        <dbReference type="PROSITE" id="PS50011"/>
    </source>
</evidence>
<dbReference type="Pfam" id="PF01627">
    <property type="entry name" value="Hpt"/>
    <property type="match status" value="1"/>
</dbReference>
<comment type="subcellular location">
    <subcellularLocation>
        <location evidence="2">Cell membrane</location>
        <topology evidence="2">Multi-pass membrane protein</topology>
    </subcellularLocation>
</comment>
<dbReference type="CDD" id="cd00156">
    <property type="entry name" value="REC"/>
    <property type="match status" value="1"/>
</dbReference>
<keyword evidence="6" id="KW-0808">Transferase</keyword>
<gene>
    <name evidence="20" type="ORF">LG219_00185</name>
</gene>
<dbReference type="InterPro" id="IPR001789">
    <property type="entry name" value="Sig_transdc_resp-reg_receiver"/>
</dbReference>
<dbReference type="Gene3D" id="3.30.565.10">
    <property type="entry name" value="Histidine kinase-like ATPase, C-terminal domain"/>
    <property type="match status" value="1"/>
</dbReference>
<evidence type="ECO:0000313" key="20">
    <source>
        <dbReference type="EMBL" id="MCB5194705.1"/>
    </source>
</evidence>
<keyword evidence="4" id="KW-1003">Cell membrane</keyword>
<feature type="modified residue" description="4-aspartylphosphate" evidence="15">
    <location>
        <position position="1826"/>
    </location>
</feature>
<keyword evidence="11" id="KW-1133">Transmembrane helix</keyword>
<proteinExistence type="predicted"/>
<evidence type="ECO:0000256" key="11">
    <source>
        <dbReference type="ARBA" id="ARBA00022989"/>
    </source>
</evidence>
<evidence type="ECO:0000256" key="5">
    <source>
        <dbReference type="ARBA" id="ARBA00022553"/>
    </source>
</evidence>
<evidence type="ECO:0000313" key="21">
    <source>
        <dbReference type="Proteomes" id="UP001198034"/>
    </source>
</evidence>
<name>A0ABS8BG70_9NEIS</name>
<feature type="modified residue" description="4-aspartylphosphate" evidence="15">
    <location>
        <position position="1680"/>
    </location>
</feature>
<dbReference type="SUPFAM" id="SSF52540">
    <property type="entry name" value="P-loop containing nucleoside triphosphate hydrolases"/>
    <property type="match status" value="1"/>
</dbReference>
<evidence type="ECO:0000256" key="2">
    <source>
        <dbReference type="ARBA" id="ARBA00004651"/>
    </source>
</evidence>
<dbReference type="InterPro" id="IPR005467">
    <property type="entry name" value="His_kinase_dom"/>
</dbReference>
<evidence type="ECO:0000256" key="13">
    <source>
        <dbReference type="ARBA" id="ARBA00023136"/>
    </source>
</evidence>
<accession>A0ABS8BG70</accession>
<dbReference type="Pfam" id="PF00072">
    <property type="entry name" value="Response_reg"/>
    <property type="match status" value="2"/>
</dbReference>
<protein>
    <recommendedName>
        <fullName evidence="3">histidine kinase</fullName>
        <ecNumber evidence="3">2.7.13.3</ecNumber>
    </recommendedName>
</protein>
<dbReference type="PANTHER" id="PTHR45339:SF1">
    <property type="entry name" value="HYBRID SIGNAL TRANSDUCTION HISTIDINE KINASE J"/>
    <property type="match status" value="1"/>
</dbReference>
<evidence type="ECO:0000256" key="10">
    <source>
        <dbReference type="ARBA" id="ARBA00022840"/>
    </source>
</evidence>
<feature type="domain" description="Response regulatory" evidence="18">
    <location>
        <begin position="1776"/>
        <end position="1893"/>
    </location>
</feature>
<dbReference type="SUPFAM" id="SSF52172">
    <property type="entry name" value="CheY-like"/>
    <property type="match status" value="2"/>
</dbReference>
<keyword evidence="5 15" id="KW-0597">Phosphoprotein</keyword>
<dbReference type="CDD" id="cd00088">
    <property type="entry name" value="HPT"/>
    <property type="match status" value="1"/>
</dbReference>
<evidence type="ECO:0000256" key="1">
    <source>
        <dbReference type="ARBA" id="ARBA00000085"/>
    </source>
</evidence>
<dbReference type="Gene3D" id="3.40.50.300">
    <property type="entry name" value="P-loop containing nucleotide triphosphate hydrolases"/>
    <property type="match status" value="1"/>
</dbReference>
<dbReference type="InterPro" id="IPR011006">
    <property type="entry name" value="CheY-like_superfamily"/>
</dbReference>
<dbReference type="SUPFAM" id="SSF56112">
    <property type="entry name" value="Protein kinase-like (PK-like)"/>
    <property type="match status" value="1"/>
</dbReference>
<dbReference type="InterPro" id="IPR004358">
    <property type="entry name" value="Sig_transdc_His_kin-like_C"/>
</dbReference>
<keyword evidence="8" id="KW-0547">Nucleotide-binding</keyword>
<dbReference type="Gene3D" id="3.30.450.40">
    <property type="match status" value="1"/>
</dbReference>
<dbReference type="InterPro" id="IPR003594">
    <property type="entry name" value="HATPase_dom"/>
</dbReference>
<dbReference type="PROSITE" id="PS50894">
    <property type="entry name" value="HPT"/>
    <property type="match status" value="1"/>
</dbReference>
<dbReference type="InterPro" id="IPR003018">
    <property type="entry name" value="GAF"/>
</dbReference>
<dbReference type="SUPFAM" id="SSF55874">
    <property type="entry name" value="ATPase domain of HSP90 chaperone/DNA topoisomerase II/histidine kinase"/>
    <property type="match status" value="1"/>
</dbReference>
<feature type="domain" description="HPt" evidence="19">
    <location>
        <begin position="1941"/>
        <end position="2038"/>
    </location>
</feature>
<evidence type="ECO:0000256" key="3">
    <source>
        <dbReference type="ARBA" id="ARBA00012438"/>
    </source>
</evidence>
<dbReference type="InterPro" id="IPR027417">
    <property type="entry name" value="P-loop_NTPase"/>
</dbReference>
<dbReference type="PROSITE" id="PS50011">
    <property type="entry name" value="PROTEIN_KINASE_DOM"/>
    <property type="match status" value="1"/>
</dbReference>
<dbReference type="SUPFAM" id="SSF55781">
    <property type="entry name" value="GAF domain-like"/>
    <property type="match status" value="1"/>
</dbReference>